<dbReference type="RefSeq" id="WP_231137900.1">
    <property type="nucleotide sequence ID" value="NZ_CAJUXZ010000012.1"/>
</dbReference>
<dbReference type="EMBL" id="CP130953">
    <property type="protein sequence ID" value="WLF50588.1"/>
    <property type="molecule type" value="Genomic_DNA"/>
</dbReference>
<reference evidence="2 5" key="1">
    <citation type="submission" date="2014-07" db="EMBL/GenBank/DDBJ databases">
        <authorList>
            <person name="Zhang J.E."/>
            <person name="Yang H."/>
            <person name="Guo J."/>
            <person name="Deng Z."/>
            <person name="Luo H."/>
            <person name="Luo M."/>
            <person name="Zhao B."/>
        </authorList>
    </citation>
    <scope>NUCLEOTIDE SEQUENCE [LARGE SCALE GENOMIC DNA]</scope>
    <source>
        <strain evidence="2 5">1CP</strain>
    </source>
</reference>
<evidence type="ECO:0000313" key="6">
    <source>
        <dbReference type="Proteomes" id="UP001066327"/>
    </source>
</evidence>
<name>A0A1B1K5Z0_RHOOP</name>
<dbReference type="Gene3D" id="3.30.530.20">
    <property type="match status" value="1"/>
</dbReference>
<dbReference type="Proteomes" id="UP001066327">
    <property type="component" value="Unassembled WGS sequence"/>
</dbReference>
<gene>
    <name evidence="3" type="ORF">O4328_12705</name>
    <name evidence="4" type="ORF">Q5707_17125</name>
    <name evidence="2" type="ORF">R1CP_16835</name>
</gene>
<feature type="region of interest" description="Disordered" evidence="1">
    <location>
        <begin position="159"/>
        <end position="185"/>
    </location>
</feature>
<dbReference type="Proteomes" id="UP000186108">
    <property type="component" value="Chromosome"/>
</dbReference>
<protein>
    <submittedName>
        <fullName evidence="3">Polyketide cyclase</fullName>
    </submittedName>
</protein>
<proteinExistence type="predicted"/>
<organism evidence="2 5">
    <name type="scientific">Rhodococcus opacus</name>
    <name type="common">Nocardia opaca</name>
    <dbReference type="NCBI Taxonomy" id="37919"/>
    <lineage>
        <taxon>Bacteria</taxon>
        <taxon>Bacillati</taxon>
        <taxon>Actinomycetota</taxon>
        <taxon>Actinomycetes</taxon>
        <taxon>Mycobacteriales</taxon>
        <taxon>Nocardiaceae</taxon>
        <taxon>Rhodococcus</taxon>
    </lineage>
</organism>
<dbReference type="EMBL" id="JAPWIS010000005">
    <property type="protein sequence ID" value="MCZ4584535.1"/>
    <property type="molecule type" value="Genomic_DNA"/>
</dbReference>
<dbReference type="SUPFAM" id="SSF55961">
    <property type="entry name" value="Bet v1-like"/>
    <property type="match status" value="1"/>
</dbReference>
<evidence type="ECO:0000313" key="4">
    <source>
        <dbReference type="EMBL" id="WLF50588.1"/>
    </source>
</evidence>
<accession>A0A1B1K5Z0</accession>
<keyword evidence="6" id="KW-1185">Reference proteome</keyword>
<sequence>MDPENVSATLTVAVPAATVFAVLADPTTHSAIDGTGWVQEAADQAPLTEVGQIFRMDMYHPNHPNGDYQVANQVQVLDPPRAIAWLTGQEKDDGHLEFGGWFWRYDLVPRGPSETAVTLTYDWSAVPQSIREYLQFPPFGPDHLTNSLHHLAELAAPTSRARTPTARYLPVGPPSRSARAQKAVE</sequence>
<evidence type="ECO:0000313" key="2">
    <source>
        <dbReference type="EMBL" id="ANS28053.1"/>
    </source>
</evidence>
<dbReference type="Proteomes" id="UP001231166">
    <property type="component" value="Chromosome"/>
</dbReference>
<evidence type="ECO:0000313" key="3">
    <source>
        <dbReference type="EMBL" id="MCZ4584535.1"/>
    </source>
</evidence>
<evidence type="ECO:0000313" key="5">
    <source>
        <dbReference type="Proteomes" id="UP000186108"/>
    </source>
</evidence>
<evidence type="ECO:0000256" key="1">
    <source>
        <dbReference type="SAM" id="MobiDB-lite"/>
    </source>
</evidence>
<dbReference type="InterPro" id="IPR023393">
    <property type="entry name" value="START-like_dom_sf"/>
</dbReference>
<dbReference type="PATRIC" id="fig|37919.13.peg.3488"/>
<reference evidence="3" key="2">
    <citation type="submission" date="2022-12" db="EMBL/GenBank/DDBJ databases">
        <authorList>
            <person name="Krivoruchko A.V."/>
            <person name="Elkin A."/>
        </authorList>
    </citation>
    <scope>NUCLEOTIDE SEQUENCE</scope>
    <source>
        <strain evidence="3">IEGM 249</strain>
    </source>
</reference>
<dbReference type="EMBL" id="CP009111">
    <property type="protein sequence ID" value="ANS28053.1"/>
    <property type="molecule type" value="Genomic_DNA"/>
</dbReference>
<reference evidence="4" key="3">
    <citation type="submission" date="2023-07" db="EMBL/GenBank/DDBJ databases">
        <title>Genomic analysis of Rhodococcus opacus VOC-14 with glycol ethers degradation activity.</title>
        <authorList>
            <person name="Narkevich D.A."/>
            <person name="Hlushen A.M."/>
            <person name="Akhremchuk A.E."/>
            <person name="Sikolenko M.A."/>
            <person name="Valentovich L.N."/>
        </authorList>
    </citation>
    <scope>NUCLEOTIDE SEQUENCE</scope>
    <source>
        <strain evidence="4">VOC-14</strain>
    </source>
</reference>
<dbReference type="AlphaFoldDB" id="A0A1B1K5Z0"/>